<gene>
    <name evidence="4" type="ORF">BS47DRAFT_1333405</name>
</gene>
<proteinExistence type="inferred from homology"/>
<dbReference type="InterPro" id="IPR019560">
    <property type="entry name" value="Mitochondrial_18_kDa_protein"/>
</dbReference>
<evidence type="ECO:0000313" key="4">
    <source>
        <dbReference type="EMBL" id="KAF9507190.1"/>
    </source>
</evidence>
<evidence type="ECO:0000256" key="2">
    <source>
        <dbReference type="ARBA" id="ARBA00017835"/>
    </source>
</evidence>
<dbReference type="GO" id="GO:0005739">
    <property type="term" value="C:mitochondrion"/>
    <property type="evidence" value="ECO:0007669"/>
    <property type="project" value="TreeGrafter"/>
</dbReference>
<dbReference type="PANTHER" id="PTHR11001:SF2">
    <property type="entry name" value="MITOCHONDRIAL FISSION PROCESS PROTEIN 1"/>
    <property type="match status" value="1"/>
</dbReference>
<accession>A0A9P6DR34</accession>
<evidence type="ECO:0000256" key="1">
    <source>
        <dbReference type="ARBA" id="ARBA00009224"/>
    </source>
</evidence>
<protein>
    <recommendedName>
        <fullName evidence="2">Mitochondrial fission process protein 1</fullName>
    </recommendedName>
    <alternativeName>
        <fullName evidence="3">Mitochondrial 18 kDa protein</fullName>
    </alternativeName>
</protein>
<organism evidence="4 5">
    <name type="scientific">Hydnum rufescens UP504</name>
    <dbReference type="NCBI Taxonomy" id="1448309"/>
    <lineage>
        <taxon>Eukaryota</taxon>
        <taxon>Fungi</taxon>
        <taxon>Dikarya</taxon>
        <taxon>Basidiomycota</taxon>
        <taxon>Agaricomycotina</taxon>
        <taxon>Agaricomycetes</taxon>
        <taxon>Cantharellales</taxon>
        <taxon>Hydnaceae</taxon>
        <taxon>Hydnum</taxon>
    </lineage>
</organism>
<keyword evidence="5" id="KW-1185">Reference proteome</keyword>
<reference evidence="4" key="1">
    <citation type="journal article" date="2020" name="Nat. Commun.">
        <title>Large-scale genome sequencing of mycorrhizal fungi provides insights into the early evolution of symbiotic traits.</title>
        <authorList>
            <person name="Miyauchi S."/>
            <person name="Kiss E."/>
            <person name="Kuo A."/>
            <person name="Drula E."/>
            <person name="Kohler A."/>
            <person name="Sanchez-Garcia M."/>
            <person name="Morin E."/>
            <person name="Andreopoulos B."/>
            <person name="Barry K.W."/>
            <person name="Bonito G."/>
            <person name="Buee M."/>
            <person name="Carver A."/>
            <person name="Chen C."/>
            <person name="Cichocki N."/>
            <person name="Clum A."/>
            <person name="Culley D."/>
            <person name="Crous P.W."/>
            <person name="Fauchery L."/>
            <person name="Girlanda M."/>
            <person name="Hayes R.D."/>
            <person name="Keri Z."/>
            <person name="LaButti K."/>
            <person name="Lipzen A."/>
            <person name="Lombard V."/>
            <person name="Magnuson J."/>
            <person name="Maillard F."/>
            <person name="Murat C."/>
            <person name="Nolan M."/>
            <person name="Ohm R.A."/>
            <person name="Pangilinan J."/>
            <person name="Pereira M.F."/>
            <person name="Perotto S."/>
            <person name="Peter M."/>
            <person name="Pfister S."/>
            <person name="Riley R."/>
            <person name="Sitrit Y."/>
            <person name="Stielow J.B."/>
            <person name="Szollosi G."/>
            <person name="Zifcakova L."/>
            <person name="Stursova M."/>
            <person name="Spatafora J.W."/>
            <person name="Tedersoo L."/>
            <person name="Vaario L.M."/>
            <person name="Yamada A."/>
            <person name="Yan M."/>
            <person name="Wang P."/>
            <person name="Xu J."/>
            <person name="Bruns T."/>
            <person name="Baldrian P."/>
            <person name="Vilgalys R."/>
            <person name="Dunand C."/>
            <person name="Henrissat B."/>
            <person name="Grigoriev I.V."/>
            <person name="Hibbett D."/>
            <person name="Nagy L.G."/>
            <person name="Martin F.M."/>
        </authorList>
    </citation>
    <scope>NUCLEOTIDE SEQUENCE</scope>
    <source>
        <strain evidence="4">UP504</strain>
    </source>
</reference>
<dbReference type="AlphaFoldDB" id="A0A9P6DR34"/>
<evidence type="ECO:0000313" key="5">
    <source>
        <dbReference type="Proteomes" id="UP000886523"/>
    </source>
</evidence>
<sequence>MSEYTKKAGKKLDELSDRNVDSTESEARYLAYTSRLMTAVRASSRYVAYTSDIGEAFRPVVPPSVVRGAYAISWLYLSGDVAYETYKAKRRGPTLQETAIYSEPTRLAMAAVQRSVFQSIASMALPAFTIHSVVRYSTRTFKNVSNQRLKVWGPTFTGLAVVPLLPYLFDHPVETATELAFKWIEEKVRESREATSVPPRRIYRLW</sequence>
<comment type="similarity">
    <text evidence="1">Belongs to the MTFP1 family.</text>
</comment>
<dbReference type="Pfam" id="PF10558">
    <property type="entry name" value="MTP18"/>
    <property type="match status" value="1"/>
</dbReference>
<dbReference type="PANTHER" id="PTHR11001">
    <property type="entry name" value="MITOCHONDRIAL FISSION PROCESS PROTEIN 1"/>
    <property type="match status" value="1"/>
</dbReference>
<evidence type="ECO:0000256" key="3">
    <source>
        <dbReference type="ARBA" id="ARBA00029631"/>
    </source>
</evidence>
<name>A0A9P6DR34_9AGAM</name>
<dbReference type="OrthoDB" id="424969at2759"/>
<comment type="caution">
    <text evidence="4">The sequence shown here is derived from an EMBL/GenBank/DDBJ whole genome shotgun (WGS) entry which is preliminary data.</text>
</comment>
<dbReference type="Proteomes" id="UP000886523">
    <property type="component" value="Unassembled WGS sequence"/>
</dbReference>
<dbReference type="EMBL" id="MU129088">
    <property type="protein sequence ID" value="KAF9507190.1"/>
    <property type="molecule type" value="Genomic_DNA"/>
</dbReference>
<dbReference type="GO" id="GO:0000266">
    <property type="term" value="P:mitochondrial fission"/>
    <property type="evidence" value="ECO:0007669"/>
    <property type="project" value="TreeGrafter"/>
</dbReference>